<keyword evidence="1" id="KW-0472">Membrane</keyword>
<evidence type="ECO:0000256" key="1">
    <source>
        <dbReference type="SAM" id="Phobius"/>
    </source>
</evidence>
<feature type="transmembrane region" description="Helical" evidence="1">
    <location>
        <begin position="73"/>
        <end position="99"/>
    </location>
</feature>
<proteinExistence type="predicted"/>
<feature type="transmembrane region" description="Helical" evidence="1">
    <location>
        <begin position="20"/>
        <end position="41"/>
    </location>
</feature>
<organism evidence="2 3">
    <name type="scientific">Lentilactobacillus raoultii</name>
    <dbReference type="NCBI Taxonomy" id="1987503"/>
    <lineage>
        <taxon>Bacteria</taxon>
        <taxon>Bacillati</taxon>
        <taxon>Bacillota</taxon>
        <taxon>Bacilli</taxon>
        <taxon>Lactobacillales</taxon>
        <taxon>Lactobacillaceae</taxon>
        <taxon>Lentilactobacillus</taxon>
    </lineage>
</organism>
<dbReference type="RefSeq" id="WP_162919711.1">
    <property type="nucleotide sequence ID" value="NZ_JBHTLH010000018.1"/>
</dbReference>
<keyword evidence="1" id="KW-0812">Transmembrane</keyword>
<keyword evidence="3" id="KW-1185">Reference proteome</keyword>
<gene>
    <name evidence="2" type="ORF">ACFQ22_06345</name>
</gene>
<sequence>MKIKQRMTDNIINHIKPSTLRVLPYLLMATTFLSIGCFFVRPIRSLSYIIFDFSLFGWADVVTVHLTKRGTNVFLSILIATLGVFGLGIIATFILFLLVGD</sequence>
<reference evidence="3" key="1">
    <citation type="journal article" date="2019" name="Int. J. Syst. Evol. Microbiol.">
        <title>The Global Catalogue of Microorganisms (GCM) 10K type strain sequencing project: providing services to taxonomists for standard genome sequencing and annotation.</title>
        <authorList>
            <consortium name="The Broad Institute Genomics Platform"/>
            <consortium name="The Broad Institute Genome Sequencing Center for Infectious Disease"/>
            <person name="Wu L."/>
            <person name="Ma J."/>
        </authorList>
    </citation>
    <scope>NUCLEOTIDE SEQUENCE [LARGE SCALE GENOMIC DNA]</scope>
    <source>
        <strain evidence="3">CCUG 71848</strain>
    </source>
</reference>
<protein>
    <submittedName>
        <fullName evidence="2">Uncharacterized protein</fullName>
    </submittedName>
</protein>
<dbReference type="EMBL" id="JBHTLH010000018">
    <property type="protein sequence ID" value="MFD1124968.1"/>
    <property type="molecule type" value="Genomic_DNA"/>
</dbReference>
<comment type="caution">
    <text evidence="2">The sequence shown here is derived from an EMBL/GenBank/DDBJ whole genome shotgun (WGS) entry which is preliminary data.</text>
</comment>
<name>A0ABW3PFL9_9LACO</name>
<evidence type="ECO:0000313" key="2">
    <source>
        <dbReference type="EMBL" id="MFD1124968.1"/>
    </source>
</evidence>
<evidence type="ECO:0000313" key="3">
    <source>
        <dbReference type="Proteomes" id="UP001597156"/>
    </source>
</evidence>
<keyword evidence="1" id="KW-1133">Transmembrane helix</keyword>
<accession>A0ABW3PFL9</accession>
<dbReference type="Proteomes" id="UP001597156">
    <property type="component" value="Unassembled WGS sequence"/>
</dbReference>